<dbReference type="PROSITE" id="PS00134">
    <property type="entry name" value="TRYPSIN_HIS"/>
    <property type="match status" value="1"/>
</dbReference>
<evidence type="ECO:0000259" key="4">
    <source>
        <dbReference type="PROSITE" id="PS50240"/>
    </source>
</evidence>
<dbReference type="InterPro" id="IPR009003">
    <property type="entry name" value="Peptidase_S1_PA"/>
</dbReference>
<sequence length="439" mass="49651">MMILLLLRIFLLINFCETSSFICDKNLVPYGGTILDEYYILTAAHCVDTSISGFTFSNMSIAFGINKLSQTNKIIRRIKKVIVHPLWTSDGYSFLYDIAIISLNQNRTLTRICLPSRGRLNTTAPTSDSLQQVTLKLIDQRDKICASEILNSSSQFCAGLYEGGKGDSGGPIFQWIGDRWEQIGISSYIEIGCAIKGYFDCDGACRNVLLSSNEMILYENTLPYSWSIIVSIRYQNQHLCTGTILDNYLIKDLIIYAGIYYLSENDPIIRSILIKFLFIQIITNILEQATIFEINSLYSNCSLYVNQYQIQFCAGDLNQKDICYGGDSGNSVFYWDGYHWIQIGLSSYCKISNNLGVFTRLDMYSNWIWSIVDSNQQDRINVYSCDTMIWGSSKVFGGITDVLKQIGIVPYGDGCAAIGYPDTFIQLTSHIEWIQNITN</sequence>
<dbReference type="SUPFAM" id="SSF50494">
    <property type="entry name" value="Trypsin-like serine proteases"/>
    <property type="match status" value="3"/>
</dbReference>
<dbReference type="AlphaFoldDB" id="A0A813TG88"/>
<dbReference type="PANTHER" id="PTHR24256">
    <property type="entry name" value="TRYPTASE-RELATED"/>
    <property type="match status" value="1"/>
</dbReference>
<protein>
    <recommendedName>
        <fullName evidence="4">Peptidase S1 domain-containing protein</fullName>
    </recommendedName>
</protein>
<dbReference type="PROSITE" id="PS50240">
    <property type="entry name" value="TRYPSIN_DOM"/>
    <property type="match status" value="1"/>
</dbReference>
<feature type="chain" id="PRO_5032751527" description="Peptidase S1 domain-containing protein" evidence="3">
    <location>
        <begin position="19"/>
        <end position="439"/>
    </location>
</feature>
<dbReference type="InterPro" id="IPR001314">
    <property type="entry name" value="Peptidase_S1A"/>
</dbReference>
<dbReference type="InterPro" id="IPR001254">
    <property type="entry name" value="Trypsin_dom"/>
</dbReference>
<dbReference type="Gene3D" id="2.40.10.10">
    <property type="entry name" value="Trypsin-like serine proteases"/>
    <property type="match status" value="3"/>
</dbReference>
<comment type="similarity">
    <text evidence="2">Belongs to the peptidase S1 family. CLIP subfamily.</text>
</comment>
<dbReference type="CDD" id="cd00190">
    <property type="entry name" value="Tryp_SPc"/>
    <property type="match status" value="1"/>
</dbReference>
<evidence type="ECO:0000313" key="5">
    <source>
        <dbReference type="EMBL" id="CAF0810484.1"/>
    </source>
</evidence>
<dbReference type="GO" id="GO:0004252">
    <property type="term" value="F:serine-type endopeptidase activity"/>
    <property type="evidence" value="ECO:0007669"/>
    <property type="project" value="InterPro"/>
</dbReference>
<dbReference type="Proteomes" id="UP000663891">
    <property type="component" value="Unassembled WGS sequence"/>
</dbReference>
<dbReference type="PRINTS" id="PR00722">
    <property type="entry name" value="CHYMOTRYPSIN"/>
</dbReference>
<organism evidence="5 6">
    <name type="scientific">Adineta steineri</name>
    <dbReference type="NCBI Taxonomy" id="433720"/>
    <lineage>
        <taxon>Eukaryota</taxon>
        <taxon>Metazoa</taxon>
        <taxon>Spiralia</taxon>
        <taxon>Gnathifera</taxon>
        <taxon>Rotifera</taxon>
        <taxon>Eurotatoria</taxon>
        <taxon>Bdelloidea</taxon>
        <taxon>Adinetida</taxon>
        <taxon>Adinetidae</taxon>
        <taxon>Adineta</taxon>
    </lineage>
</organism>
<proteinExistence type="inferred from homology"/>
<evidence type="ECO:0000256" key="1">
    <source>
        <dbReference type="ARBA" id="ARBA00023157"/>
    </source>
</evidence>
<evidence type="ECO:0000256" key="2">
    <source>
        <dbReference type="ARBA" id="ARBA00024195"/>
    </source>
</evidence>
<dbReference type="OrthoDB" id="10002959at2759"/>
<name>A0A813TG88_9BILA</name>
<gene>
    <name evidence="5" type="ORF">VCS650_LOCUS4516</name>
</gene>
<dbReference type="Pfam" id="PF00089">
    <property type="entry name" value="Trypsin"/>
    <property type="match status" value="2"/>
</dbReference>
<dbReference type="InterPro" id="IPR043504">
    <property type="entry name" value="Peptidase_S1_PA_chymotrypsin"/>
</dbReference>
<keyword evidence="1" id="KW-1015">Disulfide bond</keyword>
<feature type="signal peptide" evidence="3">
    <location>
        <begin position="1"/>
        <end position="18"/>
    </location>
</feature>
<dbReference type="GO" id="GO:0006508">
    <property type="term" value="P:proteolysis"/>
    <property type="evidence" value="ECO:0007669"/>
    <property type="project" value="InterPro"/>
</dbReference>
<reference evidence="5" key="1">
    <citation type="submission" date="2021-02" db="EMBL/GenBank/DDBJ databases">
        <authorList>
            <person name="Nowell W R."/>
        </authorList>
    </citation>
    <scope>NUCLEOTIDE SEQUENCE</scope>
</reference>
<feature type="domain" description="Peptidase S1" evidence="4">
    <location>
        <begin position="31"/>
        <end position="287"/>
    </location>
</feature>
<keyword evidence="3" id="KW-0732">Signal</keyword>
<accession>A0A813TG88</accession>
<dbReference type="InterPro" id="IPR018114">
    <property type="entry name" value="TRYPSIN_HIS"/>
</dbReference>
<evidence type="ECO:0000313" key="6">
    <source>
        <dbReference type="Proteomes" id="UP000663891"/>
    </source>
</evidence>
<evidence type="ECO:0000256" key="3">
    <source>
        <dbReference type="SAM" id="SignalP"/>
    </source>
</evidence>
<dbReference type="InterPro" id="IPR051487">
    <property type="entry name" value="Ser/Thr_Proteases_Immune/Dev"/>
</dbReference>
<comment type="caution">
    <text evidence="5">The sequence shown here is derived from an EMBL/GenBank/DDBJ whole genome shotgun (WGS) entry which is preliminary data.</text>
</comment>
<dbReference type="EMBL" id="CAJNON010000025">
    <property type="protein sequence ID" value="CAF0810484.1"/>
    <property type="molecule type" value="Genomic_DNA"/>
</dbReference>
<dbReference type="SMART" id="SM00020">
    <property type="entry name" value="Tryp_SPc"/>
    <property type="match status" value="1"/>
</dbReference>